<evidence type="ECO:0000313" key="1">
    <source>
        <dbReference type="EMBL" id="GJT75391.1"/>
    </source>
</evidence>
<reference evidence="1" key="1">
    <citation type="journal article" date="2022" name="Int. J. Mol. Sci.">
        <title>Draft Genome of Tanacetum Coccineum: Genomic Comparison of Closely Related Tanacetum-Family Plants.</title>
        <authorList>
            <person name="Yamashiro T."/>
            <person name="Shiraishi A."/>
            <person name="Nakayama K."/>
            <person name="Satake H."/>
        </authorList>
    </citation>
    <scope>NUCLEOTIDE SEQUENCE</scope>
</reference>
<proteinExistence type="predicted"/>
<name>A0ABQ5GI42_9ASTR</name>
<protein>
    <recommendedName>
        <fullName evidence="3">DUF4283 domain-containing protein</fullName>
    </recommendedName>
</protein>
<evidence type="ECO:0000313" key="2">
    <source>
        <dbReference type="Proteomes" id="UP001151760"/>
    </source>
</evidence>
<dbReference type="EMBL" id="BQNB010018526">
    <property type="protein sequence ID" value="GJT75391.1"/>
    <property type="molecule type" value="Genomic_DNA"/>
</dbReference>
<accession>A0ABQ5GI42</accession>
<organism evidence="1 2">
    <name type="scientific">Tanacetum coccineum</name>
    <dbReference type="NCBI Taxonomy" id="301880"/>
    <lineage>
        <taxon>Eukaryota</taxon>
        <taxon>Viridiplantae</taxon>
        <taxon>Streptophyta</taxon>
        <taxon>Embryophyta</taxon>
        <taxon>Tracheophyta</taxon>
        <taxon>Spermatophyta</taxon>
        <taxon>Magnoliopsida</taxon>
        <taxon>eudicotyledons</taxon>
        <taxon>Gunneridae</taxon>
        <taxon>Pentapetalae</taxon>
        <taxon>asterids</taxon>
        <taxon>campanulids</taxon>
        <taxon>Asterales</taxon>
        <taxon>Asteraceae</taxon>
        <taxon>Asteroideae</taxon>
        <taxon>Anthemideae</taxon>
        <taxon>Anthemidinae</taxon>
        <taxon>Tanacetum</taxon>
    </lineage>
</organism>
<reference evidence="1" key="2">
    <citation type="submission" date="2022-01" db="EMBL/GenBank/DDBJ databases">
        <authorList>
            <person name="Yamashiro T."/>
            <person name="Shiraishi A."/>
            <person name="Satake H."/>
            <person name="Nakayama K."/>
        </authorList>
    </citation>
    <scope>NUCLEOTIDE SEQUENCE</scope>
</reference>
<dbReference type="Proteomes" id="UP001151760">
    <property type="component" value="Unassembled WGS sequence"/>
</dbReference>
<evidence type="ECO:0008006" key="3">
    <source>
        <dbReference type="Google" id="ProtNLM"/>
    </source>
</evidence>
<gene>
    <name evidence="1" type="ORF">Tco_1042116</name>
</gene>
<comment type="caution">
    <text evidence="1">The sequence shown here is derived from an EMBL/GenBank/DDBJ whole genome shotgun (WGS) entry which is preliminary data.</text>
</comment>
<sequence length="145" mass="15804">MSVHYYVNAETVRGGKIGQPSGQAQMATKGNLRKVITTSERLVWIAIEGLPMCAWNNKALSKIVSPWGTLTPVDLVEDSSLPYKKVCVTTKEPPQDKISEDPFGIYNILNKQDNKEAGQDSDPSHPPGFTQEVNVGVSVNLACAF</sequence>
<keyword evidence="2" id="KW-1185">Reference proteome</keyword>